<comment type="caution">
    <text evidence="1">The sequence shown here is derived from an EMBL/GenBank/DDBJ whole genome shotgun (WGS) entry which is preliminary data.</text>
</comment>
<sequence>MTSFRRSIHIATRLEGPGTGSARAALEDDFHHFRVELAFAAGVVARAHGSGLRIPYTGCAAAGAALAGLAGMRLDSVANSVTRATDASQQCTHQLDLAGLALAAAARGISARRYDIDVPRRIGKQTSGRIDRDGVTVLDWRIDGETIVAPQEHAGVSLRDGFARWALTSLPEDVAEAALILRRCLMISRGRERDLDVLPHAEPSGRCFAQQPQRAVTALRVVGSTWDFTERAGELCAEDRAFLQAV</sequence>
<reference evidence="1 2" key="1">
    <citation type="submission" date="2019-11" db="EMBL/GenBank/DDBJ databases">
        <title>Novel species isolated from a subtropical stream in China.</title>
        <authorList>
            <person name="Lu H."/>
        </authorList>
    </citation>
    <scope>NUCLEOTIDE SEQUENCE [LARGE SCALE GENOMIC DNA]</scope>
    <source>
        <strain evidence="1 2">FT92W</strain>
    </source>
</reference>
<proteinExistence type="predicted"/>
<evidence type="ECO:0000313" key="1">
    <source>
        <dbReference type="EMBL" id="MRV70526.1"/>
    </source>
</evidence>
<keyword evidence="2" id="KW-1185">Reference proteome</keyword>
<name>A0A7X2IIN4_9BURK</name>
<gene>
    <name evidence="1" type="ORF">GJ700_02170</name>
</gene>
<accession>A0A7X2IIN4</accession>
<dbReference type="RefSeq" id="WP_154370994.1">
    <property type="nucleotide sequence ID" value="NZ_WKJJ01000001.1"/>
</dbReference>
<dbReference type="Proteomes" id="UP000446768">
    <property type="component" value="Unassembled WGS sequence"/>
</dbReference>
<evidence type="ECO:0000313" key="2">
    <source>
        <dbReference type="Proteomes" id="UP000446768"/>
    </source>
</evidence>
<dbReference type="EMBL" id="WKJJ01000001">
    <property type="protein sequence ID" value="MRV70526.1"/>
    <property type="molecule type" value="Genomic_DNA"/>
</dbReference>
<organism evidence="1 2">
    <name type="scientific">Pseudoduganella rivuli</name>
    <dbReference type="NCBI Taxonomy" id="2666085"/>
    <lineage>
        <taxon>Bacteria</taxon>
        <taxon>Pseudomonadati</taxon>
        <taxon>Pseudomonadota</taxon>
        <taxon>Betaproteobacteria</taxon>
        <taxon>Burkholderiales</taxon>
        <taxon>Oxalobacteraceae</taxon>
        <taxon>Telluria group</taxon>
        <taxon>Pseudoduganella</taxon>
    </lineage>
</organism>
<protein>
    <submittedName>
        <fullName evidence="1">DUF2889 domain-containing protein</fullName>
    </submittedName>
</protein>
<dbReference type="AlphaFoldDB" id="A0A7X2IIN4"/>